<name>A0ABW8IUR9_9GAMM</name>
<gene>
    <name evidence="8" type="ORF">ISP13_09330</name>
</gene>
<keyword evidence="2" id="KW-1003">Cell membrane</keyword>
<dbReference type="RefSeq" id="WP_284400635.1">
    <property type="nucleotide sequence ID" value="NZ_BSNQ01000009.1"/>
</dbReference>
<comment type="subcellular location">
    <subcellularLocation>
        <location evidence="1">Cell membrane</location>
        <topology evidence="1">Multi-pass membrane protein</topology>
    </subcellularLocation>
</comment>
<comment type="caution">
    <text evidence="8">The sequence shown here is derived from an EMBL/GenBank/DDBJ whole genome shotgun (WGS) entry which is preliminary data.</text>
</comment>
<keyword evidence="9" id="KW-1185">Reference proteome</keyword>
<evidence type="ECO:0000256" key="4">
    <source>
        <dbReference type="ARBA" id="ARBA00022989"/>
    </source>
</evidence>
<evidence type="ECO:0000256" key="5">
    <source>
        <dbReference type="ARBA" id="ARBA00023136"/>
    </source>
</evidence>
<feature type="transmembrane region" description="Helical" evidence="6">
    <location>
        <begin position="12"/>
        <end position="30"/>
    </location>
</feature>
<feature type="transmembrane region" description="Helical" evidence="6">
    <location>
        <begin position="156"/>
        <end position="178"/>
    </location>
</feature>
<evidence type="ECO:0000313" key="9">
    <source>
        <dbReference type="Proteomes" id="UP001620405"/>
    </source>
</evidence>
<feature type="transmembrane region" description="Helical" evidence="6">
    <location>
        <begin position="198"/>
        <end position="216"/>
    </location>
</feature>
<feature type="domain" description="MASE1" evidence="7">
    <location>
        <begin position="41"/>
        <end position="292"/>
    </location>
</feature>
<dbReference type="InterPro" id="IPR007895">
    <property type="entry name" value="MASE1"/>
</dbReference>
<evidence type="ECO:0000256" key="3">
    <source>
        <dbReference type="ARBA" id="ARBA00022692"/>
    </source>
</evidence>
<organism evidence="8 9">
    <name type="scientific">Dyella lipolytica</name>
    <dbReference type="NCBI Taxonomy" id="1867835"/>
    <lineage>
        <taxon>Bacteria</taxon>
        <taxon>Pseudomonadati</taxon>
        <taxon>Pseudomonadota</taxon>
        <taxon>Gammaproteobacteria</taxon>
        <taxon>Lysobacterales</taxon>
        <taxon>Rhodanobacteraceae</taxon>
        <taxon>Dyella</taxon>
    </lineage>
</organism>
<sequence length="528" mass="58516">MHERSGVKTTDRWKHLAVGIGYGLGVWLFQHLTVPHFVLLCGVHVAAALLVPRRYWPAMIVSQSMAQLPVAISCVSVFGVLWSTLMVIPSLVFIAPIVYLFQTRAPLVDRKGEVNISMLVLCALAVAIVMLGVNEVQLASAVYPPGVHPMHYNHLAAQWVLGNFIGVLTVVPTVLAVWQALRRHGWRSLLTAISESRATFESVCFILPVLAILVWAGFTEPHLRALAQVAMFVPVVWLALRHGWQGAALGGTAASLALVWLMPEKYDQTTIQAEVIVAFAIATMLLLGARIEALDRRAEKERKEVRTALALAQRNVYLGEMQLRMTAQALENARETVRTGYAMMMGRLRHLQPAIDDGGYQRLALAAQDQLHGISESLHPTVWRERGLPAALREGAVARMLDHAGIRYWCELKGPLSALSSTVHLALYRMVCEALADGCGKRDVSDVCVRIRGGDVNGRRWVAVSVVFRANLVRLPHVRWDDLMPRLMRATTGAGIKALKDRAAIFEGYARERMLPDGRRISWIMLDL</sequence>
<protein>
    <submittedName>
        <fullName evidence="8">MASE1 domain-containing protein</fullName>
    </submittedName>
</protein>
<feature type="transmembrane region" description="Helical" evidence="6">
    <location>
        <begin position="275"/>
        <end position="293"/>
    </location>
</feature>
<evidence type="ECO:0000259" key="7">
    <source>
        <dbReference type="Pfam" id="PF05231"/>
    </source>
</evidence>
<evidence type="ECO:0000256" key="6">
    <source>
        <dbReference type="SAM" id="Phobius"/>
    </source>
</evidence>
<keyword evidence="5 6" id="KW-0472">Membrane</keyword>
<evidence type="ECO:0000256" key="2">
    <source>
        <dbReference type="ARBA" id="ARBA00022475"/>
    </source>
</evidence>
<keyword evidence="4 6" id="KW-1133">Transmembrane helix</keyword>
<keyword evidence="3 6" id="KW-0812">Transmembrane</keyword>
<evidence type="ECO:0000256" key="1">
    <source>
        <dbReference type="ARBA" id="ARBA00004651"/>
    </source>
</evidence>
<accession>A0ABW8IUR9</accession>
<feature type="transmembrane region" description="Helical" evidence="6">
    <location>
        <begin position="68"/>
        <end position="101"/>
    </location>
</feature>
<dbReference type="Proteomes" id="UP001620405">
    <property type="component" value="Unassembled WGS sequence"/>
</dbReference>
<feature type="transmembrane region" description="Helical" evidence="6">
    <location>
        <begin position="247"/>
        <end position="263"/>
    </location>
</feature>
<feature type="transmembrane region" description="Helical" evidence="6">
    <location>
        <begin position="113"/>
        <end position="136"/>
    </location>
</feature>
<dbReference type="EMBL" id="JADIKG010000012">
    <property type="protein sequence ID" value="MFK2873730.1"/>
    <property type="molecule type" value="Genomic_DNA"/>
</dbReference>
<dbReference type="Pfam" id="PF05231">
    <property type="entry name" value="MASE1"/>
    <property type="match status" value="1"/>
</dbReference>
<evidence type="ECO:0000313" key="8">
    <source>
        <dbReference type="EMBL" id="MFK2873730.1"/>
    </source>
</evidence>
<reference evidence="8 9" key="1">
    <citation type="submission" date="2020-10" db="EMBL/GenBank/DDBJ databases">
        <title>Phylogeny of dyella-like bacteria.</title>
        <authorList>
            <person name="Fu J."/>
        </authorList>
    </citation>
    <scope>NUCLEOTIDE SEQUENCE [LARGE SCALE GENOMIC DNA]</scope>
    <source>
        <strain evidence="8 9">DHOB07</strain>
    </source>
</reference>
<proteinExistence type="predicted"/>